<evidence type="ECO:0000313" key="3">
    <source>
        <dbReference type="Proteomes" id="UP000758701"/>
    </source>
</evidence>
<organism evidence="2 3">
    <name type="scientific">Streptomyces olivaceus</name>
    <dbReference type="NCBI Taxonomy" id="47716"/>
    <lineage>
        <taxon>Bacteria</taxon>
        <taxon>Bacillati</taxon>
        <taxon>Actinomycetota</taxon>
        <taxon>Actinomycetes</taxon>
        <taxon>Kitasatosporales</taxon>
        <taxon>Streptomycetaceae</taxon>
        <taxon>Streptomyces</taxon>
    </lineage>
</organism>
<dbReference type="InterPro" id="IPR036249">
    <property type="entry name" value="Thioredoxin-like_sf"/>
</dbReference>
<comment type="caution">
    <text evidence="2">The sequence shown here is derived from an EMBL/GenBank/DDBJ whole genome shotgun (WGS) entry which is preliminary data.</text>
</comment>
<evidence type="ECO:0000313" key="2">
    <source>
        <dbReference type="EMBL" id="MBZ6153805.1"/>
    </source>
</evidence>
<dbReference type="EMBL" id="JAHSTP010000008">
    <property type="protein sequence ID" value="MBZ6153805.1"/>
    <property type="molecule type" value="Genomic_DNA"/>
</dbReference>
<dbReference type="InterPro" id="IPR001853">
    <property type="entry name" value="DSBA-like_thioredoxin_dom"/>
</dbReference>
<dbReference type="PANTHER" id="PTHR13887">
    <property type="entry name" value="GLUTATHIONE S-TRANSFERASE KAPPA"/>
    <property type="match status" value="1"/>
</dbReference>
<dbReference type="RefSeq" id="WP_224309745.1">
    <property type="nucleotide sequence ID" value="NZ_JAHSST010000008.1"/>
</dbReference>
<dbReference type="Pfam" id="PF01323">
    <property type="entry name" value="DSBA"/>
    <property type="match status" value="1"/>
</dbReference>
<dbReference type="Proteomes" id="UP000758701">
    <property type="component" value="Unassembled WGS sequence"/>
</dbReference>
<proteinExistence type="predicted"/>
<dbReference type="PANTHER" id="PTHR13887:SF41">
    <property type="entry name" value="THIOREDOXIN SUPERFAMILY PROTEIN"/>
    <property type="match status" value="1"/>
</dbReference>
<sequence length="268" mass="29017">MSVSASLSAPLRIDVWLDFCCPACYLAEPRLEEAVEAEGGATRIAVVRHSYELLPDVDDTVVDAFGYILHKSGGNQAQAEQQEQRMADLARAQGRDYLPHRPSANSFDAHRFLHLARAHGKADSFFAQVQQDLFAKATNIYDTAYLIQAATRLGIPSEEIHETATTDAYAEAVRADRGMAREAGATGVPYAVFGNRLAVPGVVTVEDYRNAIQQARRDSEGGHTNSPSQPFTVLDVPHDAFCDPDTGVCAVRLPATKPSSGESATARQ</sequence>
<protein>
    <submittedName>
        <fullName evidence="2">DsbA family protein</fullName>
    </submittedName>
</protein>
<dbReference type="SUPFAM" id="SSF52833">
    <property type="entry name" value="Thioredoxin-like"/>
    <property type="match status" value="1"/>
</dbReference>
<reference evidence="2 3" key="1">
    <citation type="submission" date="2021-06" db="EMBL/GenBank/DDBJ databases">
        <title>Ecological speciation of a Streptomyces species isolated from different habitats and geographic origins.</title>
        <authorList>
            <person name="Wang J."/>
        </authorList>
    </citation>
    <scope>NUCLEOTIDE SEQUENCE [LARGE SCALE GENOMIC DNA]</scope>
    <source>
        <strain evidence="2 3">FXJ8.012</strain>
    </source>
</reference>
<dbReference type="Gene3D" id="3.40.30.10">
    <property type="entry name" value="Glutaredoxin"/>
    <property type="match status" value="1"/>
</dbReference>
<keyword evidence="3" id="KW-1185">Reference proteome</keyword>
<evidence type="ECO:0000259" key="1">
    <source>
        <dbReference type="Pfam" id="PF01323"/>
    </source>
</evidence>
<feature type="domain" description="DSBA-like thioredoxin" evidence="1">
    <location>
        <begin position="13"/>
        <end position="213"/>
    </location>
</feature>
<gene>
    <name evidence="2" type="ORF">KVH32_22010</name>
</gene>
<name>A0ABS7W8Z2_STROV</name>
<accession>A0ABS7W8Z2</accession>